<feature type="region of interest" description="Disordered" evidence="1">
    <location>
        <begin position="406"/>
        <end position="426"/>
    </location>
</feature>
<evidence type="ECO:0000313" key="2">
    <source>
        <dbReference type="EMBL" id="GAA1612833.1"/>
    </source>
</evidence>
<gene>
    <name evidence="2" type="ORF">GCM10009733_006060</name>
</gene>
<sequence length="446" mass="49527">MPVPASPHHVSDIAYASAAQAAAFHTLHLREEALPELTSRPLVDAPQQPYALAAGLDQVALAEAPPAWARAVNKADSRLRANLTHLWQGPADDALSGDALMEHDLRPGHSGRTPYIGVHLDGVTHHVWARGAPPRHDARDRRRVEVVSGVCLYSMPAVWLVTATDRRISLLETRGRNLTEPIIAIEADPRPTLPELEGALRLSTFAASVIARVPSDEPAVFRPDTPYLAYPLYGWQAALDGFWPARLLARWTDWALGRHHQMVRRQARAFRATLAGRRPVRVRIQPELVNVALHLRAALARGRVPSLEELVNLACRHDWIWRGLIDVAPPTTPLDLAKLTYIAAAYRAGQPIHGQRSVVVFVDDPQEWPILERLRQRAAEMTMGDPVSAIGLYPLSRFWVQPTDEDRPRPDLYAHDPGRHATDQDGRRIDLAGLAASIYQQASIPR</sequence>
<evidence type="ECO:0000256" key="1">
    <source>
        <dbReference type="SAM" id="MobiDB-lite"/>
    </source>
</evidence>
<evidence type="ECO:0000313" key="3">
    <source>
        <dbReference type="Proteomes" id="UP001500064"/>
    </source>
</evidence>
<accession>A0ABN2EPE3</accession>
<proteinExistence type="predicted"/>
<reference evidence="2 3" key="1">
    <citation type="journal article" date="2019" name="Int. J. Syst. Evol. Microbiol.">
        <title>The Global Catalogue of Microorganisms (GCM) 10K type strain sequencing project: providing services to taxonomists for standard genome sequencing and annotation.</title>
        <authorList>
            <consortium name="The Broad Institute Genomics Platform"/>
            <consortium name="The Broad Institute Genome Sequencing Center for Infectious Disease"/>
            <person name="Wu L."/>
            <person name="Ma J."/>
        </authorList>
    </citation>
    <scope>NUCLEOTIDE SEQUENCE [LARGE SCALE GENOMIC DNA]</scope>
    <source>
        <strain evidence="2 3">JCM 13929</strain>
    </source>
</reference>
<protein>
    <submittedName>
        <fullName evidence="2">Uncharacterized protein</fullName>
    </submittedName>
</protein>
<organism evidence="2 3">
    <name type="scientific">Nonomuraea maheshkhaliensis</name>
    <dbReference type="NCBI Taxonomy" id="419590"/>
    <lineage>
        <taxon>Bacteria</taxon>
        <taxon>Bacillati</taxon>
        <taxon>Actinomycetota</taxon>
        <taxon>Actinomycetes</taxon>
        <taxon>Streptosporangiales</taxon>
        <taxon>Streptosporangiaceae</taxon>
        <taxon>Nonomuraea</taxon>
    </lineage>
</organism>
<name>A0ABN2EPE3_9ACTN</name>
<dbReference type="Proteomes" id="UP001500064">
    <property type="component" value="Unassembled WGS sequence"/>
</dbReference>
<comment type="caution">
    <text evidence="2">The sequence shown here is derived from an EMBL/GenBank/DDBJ whole genome shotgun (WGS) entry which is preliminary data.</text>
</comment>
<keyword evidence="3" id="KW-1185">Reference proteome</keyword>
<dbReference type="EMBL" id="BAAAMU010000003">
    <property type="protein sequence ID" value="GAA1612833.1"/>
    <property type="molecule type" value="Genomic_DNA"/>
</dbReference>